<feature type="active site" evidence="1">
    <location>
        <position position="43"/>
    </location>
</feature>
<feature type="binding site" evidence="2">
    <location>
        <position position="111"/>
    </location>
    <ligand>
        <name>substrate</name>
    </ligand>
</feature>
<feature type="domain" description="Fluoroacetyl-CoA-specific thioesterase-like" evidence="3">
    <location>
        <begin position="16"/>
        <end position="116"/>
    </location>
</feature>
<accession>A0A9D9I288</accession>
<name>A0A9D9I288_9BACT</name>
<feature type="active site" evidence="1">
    <location>
        <position position="35"/>
    </location>
</feature>
<dbReference type="PANTHER" id="PTHR36934:SF1">
    <property type="entry name" value="THIOESTERASE DOMAIN-CONTAINING PROTEIN"/>
    <property type="match status" value="1"/>
</dbReference>
<feature type="binding site" evidence="2">
    <location>
        <position position="60"/>
    </location>
    <ligand>
        <name>substrate</name>
    </ligand>
</feature>
<reference evidence="4" key="2">
    <citation type="journal article" date="2021" name="PeerJ">
        <title>Extensive microbial diversity within the chicken gut microbiome revealed by metagenomics and culture.</title>
        <authorList>
            <person name="Gilroy R."/>
            <person name="Ravi A."/>
            <person name="Getino M."/>
            <person name="Pursley I."/>
            <person name="Horton D.L."/>
            <person name="Alikhan N.F."/>
            <person name="Baker D."/>
            <person name="Gharbi K."/>
            <person name="Hall N."/>
            <person name="Watson M."/>
            <person name="Adriaenssens E.M."/>
            <person name="Foster-Nyarko E."/>
            <person name="Jarju S."/>
            <person name="Secka A."/>
            <person name="Antonio M."/>
            <person name="Oren A."/>
            <person name="Chaudhuri R.R."/>
            <person name="La Ragione R."/>
            <person name="Hildebrand F."/>
            <person name="Pallen M.J."/>
        </authorList>
    </citation>
    <scope>NUCLEOTIDE SEQUENCE</scope>
    <source>
        <strain evidence="4">10037</strain>
    </source>
</reference>
<dbReference type="SUPFAM" id="SSF54637">
    <property type="entry name" value="Thioesterase/thiol ester dehydrase-isomerase"/>
    <property type="match status" value="1"/>
</dbReference>
<dbReference type="InterPro" id="IPR025540">
    <property type="entry name" value="FlK"/>
</dbReference>
<dbReference type="InterPro" id="IPR054485">
    <property type="entry name" value="FlK-like_dom"/>
</dbReference>
<evidence type="ECO:0000313" key="5">
    <source>
        <dbReference type="Proteomes" id="UP000823597"/>
    </source>
</evidence>
<organism evidence="4 5">
    <name type="scientific">Candidatus Merdivivens pullistercoris</name>
    <dbReference type="NCBI Taxonomy" id="2840873"/>
    <lineage>
        <taxon>Bacteria</taxon>
        <taxon>Pseudomonadati</taxon>
        <taxon>Bacteroidota</taxon>
        <taxon>Bacteroidia</taxon>
        <taxon>Bacteroidales</taxon>
        <taxon>Muribaculaceae</taxon>
        <taxon>Muribaculaceae incertae sedis</taxon>
        <taxon>Candidatus Merdivivens</taxon>
    </lineage>
</organism>
<evidence type="ECO:0000259" key="3">
    <source>
        <dbReference type="Pfam" id="PF22636"/>
    </source>
</evidence>
<feature type="binding site" evidence="2">
    <location>
        <position position="60"/>
    </location>
    <ligand>
        <name>CoA</name>
        <dbReference type="ChEBI" id="CHEBI:57287"/>
    </ligand>
</feature>
<sequence length="124" mass="13554">MEDLKTGMTNRSEMTVTDDTTAIRYDSGALPVYSTPAMLALMEGACWHLVKNVSGLDTVGTLVNIEHLRACKVGTKVWADAELAAIDGRKLSFNVAAYDDKGVIGKGYHERFIVDPERFMAKLG</sequence>
<dbReference type="EMBL" id="JADIME010000010">
    <property type="protein sequence ID" value="MBO8464528.1"/>
    <property type="molecule type" value="Genomic_DNA"/>
</dbReference>
<feature type="active site" evidence="1">
    <location>
        <position position="67"/>
    </location>
</feature>
<reference evidence="4" key="1">
    <citation type="submission" date="2020-10" db="EMBL/GenBank/DDBJ databases">
        <authorList>
            <person name="Gilroy R."/>
        </authorList>
    </citation>
    <scope>NUCLEOTIDE SEQUENCE</scope>
    <source>
        <strain evidence="4">10037</strain>
    </source>
</reference>
<dbReference type="Proteomes" id="UP000823597">
    <property type="component" value="Unassembled WGS sequence"/>
</dbReference>
<evidence type="ECO:0000313" key="4">
    <source>
        <dbReference type="EMBL" id="MBO8464528.1"/>
    </source>
</evidence>
<dbReference type="PIRSF" id="PIRSF014972">
    <property type="entry name" value="FlK"/>
    <property type="match status" value="1"/>
</dbReference>
<dbReference type="PANTHER" id="PTHR36934">
    <property type="entry name" value="BLR0278 PROTEIN"/>
    <property type="match status" value="1"/>
</dbReference>
<proteinExistence type="predicted"/>
<evidence type="ECO:0000256" key="2">
    <source>
        <dbReference type="PIRSR" id="PIRSR014972-2"/>
    </source>
</evidence>
<evidence type="ECO:0000256" key="1">
    <source>
        <dbReference type="PIRSR" id="PIRSR014972-1"/>
    </source>
</evidence>
<protein>
    <submittedName>
        <fullName evidence="4">Thioesterase family protein</fullName>
    </submittedName>
</protein>
<dbReference type="Gene3D" id="3.10.129.10">
    <property type="entry name" value="Hotdog Thioesterase"/>
    <property type="match status" value="1"/>
</dbReference>
<comment type="caution">
    <text evidence="4">The sequence shown here is derived from an EMBL/GenBank/DDBJ whole genome shotgun (WGS) entry which is preliminary data.</text>
</comment>
<dbReference type="InterPro" id="IPR029069">
    <property type="entry name" value="HotDog_dom_sf"/>
</dbReference>
<dbReference type="AlphaFoldDB" id="A0A9D9I288"/>
<dbReference type="Pfam" id="PF22636">
    <property type="entry name" value="FlK"/>
    <property type="match status" value="1"/>
</dbReference>
<gene>
    <name evidence="4" type="ORF">IAB93_00850</name>
</gene>